<dbReference type="KEGG" id="rch:RUM_13010"/>
<evidence type="ECO:0000256" key="2">
    <source>
        <dbReference type="SAM" id="MobiDB-lite"/>
    </source>
</evidence>
<dbReference type="Gene3D" id="3.40.630.190">
    <property type="entry name" value="LCP protein"/>
    <property type="match status" value="1"/>
</dbReference>
<feature type="region of interest" description="Disordered" evidence="2">
    <location>
        <begin position="355"/>
        <end position="377"/>
    </location>
</feature>
<reference evidence="5" key="2">
    <citation type="submission" date="2010-03" db="EMBL/GenBank/DDBJ databases">
        <authorList>
            <person name="Pajon A."/>
        </authorList>
    </citation>
    <scope>NUCLEOTIDE SEQUENCE</scope>
    <source>
        <strain evidence="5">Type strain: 18P13</strain>
    </source>
</reference>
<keyword evidence="6" id="KW-1185">Reference proteome</keyword>
<dbReference type="AlphaFoldDB" id="D4LCT3"/>
<dbReference type="HOGENOM" id="CLU_667111_0_0_9"/>
<dbReference type="PATRIC" id="fig|213810.4.peg.1197"/>
<feature type="transmembrane region" description="Helical" evidence="3">
    <location>
        <begin position="7"/>
        <end position="29"/>
    </location>
</feature>
<gene>
    <name evidence="5" type="ordered locus">RUM_13010</name>
</gene>
<evidence type="ECO:0000256" key="3">
    <source>
        <dbReference type="SAM" id="Phobius"/>
    </source>
</evidence>
<proteinExistence type="inferred from homology"/>
<dbReference type="InterPro" id="IPR050922">
    <property type="entry name" value="LytR/CpsA/Psr_CW_biosynth"/>
</dbReference>
<feature type="domain" description="Cell envelope-related transcriptional attenuator" evidence="4">
    <location>
        <begin position="100"/>
        <end position="248"/>
    </location>
</feature>
<dbReference type="PANTHER" id="PTHR33392">
    <property type="entry name" value="POLYISOPRENYL-TEICHOIC ACID--PEPTIDOGLYCAN TEICHOIC ACID TRANSFERASE TAGU"/>
    <property type="match status" value="1"/>
</dbReference>
<evidence type="ECO:0000313" key="6">
    <source>
        <dbReference type="Proteomes" id="UP000007054"/>
    </source>
</evidence>
<evidence type="ECO:0000259" key="4">
    <source>
        <dbReference type="Pfam" id="PF03816"/>
    </source>
</evidence>
<dbReference type="NCBIfam" id="TIGR00350">
    <property type="entry name" value="lytR_cpsA_psr"/>
    <property type="match status" value="1"/>
</dbReference>
<accession>D4LCT3</accession>
<reference evidence="5" key="1">
    <citation type="submission" date="2010-03" db="EMBL/GenBank/DDBJ databases">
        <title>The genome sequence of Ruminococcus sp. 18P13.</title>
        <authorList>
            <consortium name="metaHIT consortium -- http://www.metahit.eu/"/>
            <person name="Pajon A."/>
            <person name="Turner K."/>
            <person name="Parkhill J."/>
            <person name="Bernalier A."/>
        </authorList>
    </citation>
    <scope>NUCLEOTIDE SEQUENCE [LARGE SCALE GENOMIC DNA]</scope>
    <source>
        <strain evidence="5">Type strain: 18P13</strain>
    </source>
</reference>
<dbReference type="Pfam" id="PF03816">
    <property type="entry name" value="LytR_cpsA_psr"/>
    <property type="match status" value="1"/>
</dbReference>
<keyword evidence="3" id="KW-0812">Transmembrane</keyword>
<dbReference type="InterPro" id="IPR004474">
    <property type="entry name" value="LytR_CpsA_psr"/>
</dbReference>
<comment type="similarity">
    <text evidence="1">Belongs to the LytR/CpsA/Psr (LCP) family.</text>
</comment>
<sequence length="377" mass="42121">MTIGEKLGAVGAVIGALVIIICMVLYIPFIKVDGEQISLMQMFKDSKPLESMEGELSSKTSSYEVRSEVDSTLDDGLDLDQLVEGQFTILFCGFDEGRSNTDVNMLAVCDIAANTINILQIPRDSYVPDYTSFKAGKFNSVYSMGDSSKSKIQRTVDCVEETFGIPVDRYVTTGCSDIVDIVDLMGGVEVDMPYTIQYEADKIINAGPQVLSGQKAEWLVRYRHGYNEGDIGRMQAQRIFMAAMMNKVCETGTLTMMGYMKKIYDNQWIGTDLSIDEMSKLSDFAIAVGMENISMYMLPGEGYNYTPPGYKKPYSVYTIHKSVTEELLNEHFRPYLKKEYDLPITELVKEGSYKTSAYDNNNTNLEDVHNGDTFGGK</sequence>
<name>D4LCT3_RUMC1</name>
<dbReference type="Proteomes" id="UP000007054">
    <property type="component" value="Chromosome"/>
</dbReference>
<organism evidence="5 6">
    <name type="scientific">Ruminococcus champanellensis (strain DSM 18848 / JCM 17042 / KCTC 15320 / 18P13)</name>
    <dbReference type="NCBI Taxonomy" id="213810"/>
    <lineage>
        <taxon>Bacteria</taxon>
        <taxon>Bacillati</taxon>
        <taxon>Bacillota</taxon>
        <taxon>Clostridia</taxon>
        <taxon>Eubacteriales</taxon>
        <taxon>Oscillospiraceae</taxon>
        <taxon>Ruminococcus</taxon>
    </lineage>
</organism>
<protein>
    <submittedName>
        <fullName evidence="5">Cell envelope-related function transcriptional attenuator common domain</fullName>
    </submittedName>
</protein>
<keyword evidence="3" id="KW-0472">Membrane</keyword>
<dbReference type="STRING" id="213810.RUM_13010"/>
<feature type="compositionally biased region" description="Polar residues" evidence="2">
    <location>
        <begin position="355"/>
        <end position="365"/>
    </location>
</feature>
<keyword evidence="3" id="KW-1133">Transmembrane helix</keyword>
<evidence type="ECO:0000256" key="1">
    <source>
        <dbReference type="ARBA" id="ARBA00006068"/>
    </source>
</evidence>
<dbReference type="PANTHER" id="PTHR33392:SF6">
    <property type="entry name" value="POLYISOPRENYL-TEICHOIC ACID--PEPTIDOGLYCAN TEICHOIC ACID TRANSFERASE TAGU"/>
    <property type="match status" value="1"/>
</dbReference>
<dbReference type="EMBL" id="FP929052">
    <property type="protein sequence ID" value="CBL17428.1"/>
    <property type="molecule type" value="Genomic_DNA"/>
</dbReference>
<evidence type="ECO:0000313" key="5">
    <source>
        <dbReference type="EMBL" id="CBL17428.1"/>
    </source>
</evidence>